<sequence>MDYRVLGPLEVLADGRPLDLGGHRQQIVLASLVLEAGRVVPVGRLMTAIYGEHLPSSARVQVQICVSALRRLLASSGRADTIITRNQGYVLDPTGSHIDLRDYERLLAEAREATGAGRRDDAVGRYREALRLWRGAALEGIDSQVLRSAADRFAERRLTVIEDCIELELDLGRHRDVIAELTGLVLAHPLRERLRGQLMLALYRSGRQAEALDSYRLARQTLIDELGLEPSEWLQRLERSIHTSEAGLVLHPGLDGPAVLAVAEQLADSVLPAVVPIEGADPTAGTDEPVLPILAVEDDPPPAPALTAATPCMLPTDIADFTGRAQQVNDIEARLALSVENPRQLAVPVIVIAGKPGIGKTTLGVHVSHRLAPQYPDGQLFADLHGRASRLVSPMQILERFLRTLGVPGGVLPDGLEERAEMYRGLLSDRRVLIVLDNVGSESQVLPLLPGNPRTAVIITSRSRLGGLPGATHVDIDVFGARHSIELLSRIAGDSRVHAEADAAADLAELCGQLPLALRIAGARLSARPHWTLEQLAGRLENESRRLDELKHGAMGIRASISMTYDNISEDARRLFRLLAVLDCPVFSGWMGAALLDRSLDDAQDLLDDLADAQLVEITGAESGLHSQYRFHDLIRVFARERLAAEEAVTERNAALERVLGALLFLAEVAHRQLHGNDNLQVHGEAMRWELPPRTAARLVREPLNWFERERQSLVAAVRQAAKIGAVELCWDLAVTAVTLFESRVYLNDWRDTHQVALAAVRQAEDRRGQAVILYSIGSLAIVEKRFADARQTLDEAAELFQSVHDAQGAALVSRNIAYLERMDGNLAEAARRYERALAVLRNGGDLAAAAYVLHSLAQVELERGDADSAKGMLPQALELSRQAGSRRIEAQVLHRLGDAHLQAGEPAEAVAAFGEALAAVHDLGDPIGEAYALHGLGLAHLRGGDYTEAGTALASAQSLASSNGERLVEARIAFSLGELALACGKPPQAVVHLHRALGLFRSIQAPVFESRVLAMLTEAYTAASGSDQVVIDSKAS</sequence>
<evidence type="ECO:0000256" key="4">
    <source>
        <dbReference type="ARBA" id="ARBA00023163"/>
    </source>
</evidence>
<reference evidence="8" key="1">
    <citation type="submission" date="2016-06" db="EMBL/GenBank/DDBJ databases">
        <authorList>
            <person name="Varghese N."/>
            <person name="Submissions Spin"/>
        </authorList>
    </citation>
    <scope>NUCLEOTIDE SEQUENCE [LARGE SCALE GENOMIC DNA]</scope>
    <source>
        <strain evidence="8">DSM 45647</strain>
    </source>
</reference>
<dbReference type="Pfam" id="PF03704">
    <property type="entry name" value="BTAD"/>
    <property type="match status" value="1"/>
</dbReference>
<dbReference type="PANTHER" id="PTHR35807:SF1">
    <property type="entry name" value="TRANSCRIPTIONAL REGULATOR REDD"/>
    <property type="match status" value="1"/>
</dbReference>
<dbReference type="SMART" id="SM00382">
    <property type="entry name" value="AAA"/>
    <property type="match status" value="1"/>
</dbReference>
<protein>
    <submittedName>
        <fullName evidence="7">DNA-binding transcriptional activator of the SARP family</fullName>
    </submittedName>
</protein>
<dbReference type="PANTHER" id="PTHR35807">
    <property type="entry name" value="TRANSCRIPTIONAL REGULATOR REDD-RELATED"/>
    <property type="match status" value="1"/>
</dbReference>
<feature type="DNA-binding region" description="OmpR/PhoB-type" evidence="5">
    <location>
        <begin position="1"/>
        <end position="93"/>
    </location>
</feature>
<dbReference type="GO" id="GO:0000160">
    <property type="term" value="P:phosphorelay signal transduction system"/>
    <property type="evidence" value="ECO:0007669"/>
    <property type="project" value="InterPro"/>
</dbReference>
<dbReference type="InterPro" id="IPR016032">
    <property type="entry name" value="Sig_transdc_resp-reg_C-effctor"/>
</dbReference>
<dbReference type="Gene3D" id="1.10.10.10">
    <property type="entry name" value="Winged helix-like DNA-binding domain superfamily/Winged helix DNA-binding domain"/>
    <property type="match status" value="1"/>
</dbReference>
<dbReference type="InterPro" id="IPR005158">
    <property type="entry name" value="BTAD"/>
</dbReference>
<dbReference type="InterPro" id="IPR019734">
    <property type="entry name" value="TPR_rpt"/>
</dbReference>
<dbReference type="InterPro" id="IPR051677">
    <property type="entry name" value="AfsR-DnrI-RedD_regulator"/>
</dbReference>
<dbReference type="SUPFAM" id="SSF48452">
    <property type="entry name" value="TPR-like"/>
    <property type="match status" value="3"/>
</dbReference>
<evidence type="ECO:0000313" key="7">
    <source>
        <dbReference type="EMBL" id="SCG63956.1"/>
    </source>
</evidence>
<evidence type="ECO:0000256" key="2">
    <source>
        <dbReference type="ARBA" id="ARBA00023015"/>
    </source>
</evidence>
<gene>
    <name evidence="7" type="ORF">GA0070213_10825</name>
</gene>
<dbReference type="Proteomes" id="UP000199360">
    <property type="component" value="Unassembled WGS sequence"/>
</dbReference>
<dbReference type="InterPro" id="IPR002182">
    <property type="entry name" value="NB-ARC"/>
</dbReference>
<name>A0A1C5J1Q2_9ACTN</name>
<dbReference type="SUPFAM" id="SSF46894">
    <property type="entry name" value="C-terminal effector domain of the bipartite response regulators"/>
    <property type="match status" value="1"/>
</dbReference>
<accession>A0A1C5J1Q2</accession>
<keyword evidence="2" id="KW-0805">Transcription regulation</keyword>
<evidence type="ECO:0000256" key="1">
    <source>
        <dbReference type="ARBA" id="ARBA00005820"/>
    </source>
</evidence>
<organism evidence="7 8">
    <name type="scientific">Micromonospora humi</name>
    <dbReference type="NCBI Taxonomy" id="745366"/>
    <lineage>
        <taxon>Bacteria</taxon>
        <taxon>Bacillati</taxon>
        <taxon>Actinomycetota</taxon>
        <taxon>Actinomycetes</taxon>
        <taxon>Micromonosporales</taxon>
        <taxon>Micromonosporaceae</taxon>
        <taxon>Micromonospora</taxon>
    </lineage>
</organism>
<dbReference type="InterPro" id="IPR036388">
    <property type="entry name" value="WH-like_DNA-bd_sf"/>
</dbReference>
<dbReference type="InterPro" id="IPR027417">
    <property type="entry name" value="P-loop_NTPase"/>
</dbReference>
<keyword evidence="8" id="KW-1185">Reference proteome</keyword>
<dbReference type="SUPFAM" id="SSF52540">
    <property type="entry name" value="P-loop containing nucleoside triphosphate hydrolases"/>
    <property type="match status" value="1"/>
</dbReference>
<dbReference type="Pfam" id="PF13424">
    <property type="entry name" value="TPR_12"/>
    <property type="match status" value="2"/>
</dbReference>
<dbReference type="GO" id="GO:0006355">
    <property type="term" value="P:regulation of DNA-templated transcription"/>
    <property type="evidence" value="ECO:0007669"/>
    <property type="project" value="InterPro"/>
</dbReference>
<feature type="domain" description="OmpR/PhoB-type" evidence="6">
    <location>
        <begin position="1"/>
        <end position="93"/>
    </location>
</feature>
<dbReference type="SMART" id="SM00862">
    <property type="entry name" value="Trans_reg_C"/>
    <property type="match status" value="1"/>
</dbReference>
<dbReference type="Gene3D" id="3.40.50.300">
    <property type="entry name" value="P-loop containing nucleotide triphosphate hydrolases"/>
    <property type="match status" value="1"/>
</dbReference>
<keyword evidence="4" id="KW-0804">Transcription</keyword>
<evidence type="ECO:0000256" key="5">
    <source>
        <dbReference type="PROSITE-ProRule" id="PRU01091"/>
    </source>
</evidence>
<dbReference type="OrthoDB" id="7628974at2"/>
<dbReference type="Gene3D" id="1.25.40.10">
    <property type="entry name" value="Tetratricopeptide repeat domain"/>
    <property type="match status" value="2"/>
</dbReference>
<comment type="similarity">
    <text evidence="1">Belongs to the AfsR/DnrI/RedD regulatory family.</text>
</comment>
<dbReference type="STRING" id="745366.GA0070213_10825"/>
<keyword evidence="3 5" id="KW-0238">DNA-binding</keyword>
<evidence type="ECO:0000313" key="8">
    <source>
        <dbReference type="Proteomes" id="UP000199360"/>
    </source>
</evidence>
<proteinExistence type="inferred from homology"/>
<dbReference type="GO" id="GO:0003677">
    <property type="term" value="F:DNA binding"/>
    <property type="evidence" value="ECO:0007669"/>
    <property type="project" value="UniProtKB-UniRule"/>
</dbReference>
<evidence type="ECO:0000256" key="3">
    <source>
        <dbReference type="ARBA" id="ARBA00023125"/>
    </source>
</evidence>
<dbReference type="AlphaFoldDB" id="A0A1C5J1Q2"/>
<dbReference type="Pfam" id="PF00931">
    <property type="entry name" value="NB-ARC"/>
    <property type="match status" value="1"/>
</dbReference>
<dbReference type="InterPro" id="IPR011990">
    <property type="entry name" value="TPR-like_helical_dom_sf"/>
</dbReference>
<dbReference type="PROSITE" id="PS51755">
    <property type="entry name" value="OMPR_PHOB"/>
    <property type="match status" value="1"/>
</dbReference>
<evidence type="ECO:0000259" key="6">
    <source>
        <dbReference type="PROSITE" id="PS51755"/>
    </source>
</evidence>
<dbReference type="InterPro" id="IPR003593">
    <property type="entry name" value="AAA+_ATPase"/>
</dbReference>
<dbReference type="GO" id="GO:0043531">
    <property type="term" value="F:ADP binding"/>
    <property type="evidence" value="ECO:0007669"/>
    <property type="project" value="InterPro"/>
</dbReference>
<dbReference type="SMART" id="SM01043">
    <property type="entry name" value="BTAD"/>
    <property type="match status" value="1"/>
</dbReference>
<dbReference type="InterPro" id="IPR001867">
    <property type="entry name" value="OmpR/PhoB-type_DNA-bd"/>
</dbReference>
<dbReference type="EMBL" id="FMDM01000008">
    <property type="protein sequence ID" value="SCG63956.1"/>
    <property type="molecule type" value="Genomic_DNA"/>
</dbReference>
<dbReference type="CDD" id="cd15831">
    <property type="entry name" value="BTAD"/>
    <property type="match status" value="1"/>
</dbReference>
<dbReference type="SMART" id="SM00028">
    <property type="entry name" value="TPR"/>
    <property type="match status" value="7"/>
</dbReference>
<dbReference type="PRINTS" id="PR00364">
    <property type="entry name" value="DISEASERSIST"/>
</dbReference>